<name>A0A5A8CAM4_CAFRO</name>
<evidence type="ECO:0000313" key="3">
    <source>
        <dbReference type="EMBL" id="KAA0149649.1"/>
    </source>
</evidence>
<dbReference type="SUPFAM" id="SSF51905">
    <property type="entry name" value="FAD/NAD(P)-binding domain"/>
    <property type="match status" value="1"/>
</dbReference>
<dbReference type="Proteomes" id="UP000323011">
    <property type="component" value="Unassembled WGS sequence"/>
</dbReference>
<proteinExistence type="predicted"/>
<reference evidence="5 6" key="1">
    <citation type="submission" date="2019-07" db="EMBL/GenBank/DDBJ databases">
        <title>Genomes of Cafeteria roenbergensis.</title>
        <authorList>
            <person name="Fischer M.G."/>
            <person name="Hackl T."/>
            <person name="Roman M."/>
        </authorList>
    </citation>
    <scope>NUCLEOTIDE SEQUENCE [LARGE SCALE GENOMIC DNA]</scope>
    <source>
        <strain evidence="3 6">BVI</strain>
        <strain evidence="4 5">E4-10P</strain>
    </source>
</reference>
<feature type="region of interest" description="Disordered" evidence="1">
    <location>
        <begin position="697"/>
        <end position="721"/>
    </location>
</feature>
<dbReference type="InterPro" id="IPR036188">
    <property type="entry name" value="FAD/NAD-bd_sf"/>
</dbReference>
<dbReference type="InterPro" id="IPR052745">
    <property type="entry name" value="G3P_Oxidase/Oxidoreductase"/>
</dbReference>
<feature type="region of interest" description="Disordered" evidence="1">
    <location>
        <begin position="742"/>
        <end position="771"/>
    </location>
</feature>
<feature type="region of interest" description="Disordered" evidence="1">
    <location>
        <begin position="303"/>
        <end position="340"/>
    </location>
</feature>
<dbReference type="Proteomes" id="UP000322899">
    <property type="component" value="Unassembled WGS sequence"/>
</dbReference>
<dbReference type="Gene3D" id="3.30.9.10">
    <property type="entry name" value="D-Amino Acid Oxidase, subunit A, domain 2"/>
    <property type="match status" value="1"/>
</dbReference>
<comment type="caution">
    <text evidence="3">The sequence shown here is derived from an EMBL/GenBank/DDBJ whole genome shotgun (WGS) entry which is preliminary data.</text>
</comment>
<dbReference type="OrthoDB" id="498204at2759"/>
<dbReference type="Gene3D" id="3.50.50.60">
    <property type="entry name" value="FAD/NAD(P)-binding domain"/>
    <property type="match status" value="1"/>
</dbReference>
<feature type="region of interest" description="Disordered" evidence="1">
    <location>
        <begin position="417"/>
        <end position="466"/>
    </location>
</feature>
<feature type="domain" description="FAD dependent oxidoreductase" evidence="2">
    <location>
        <begin position="19"/>
        <end position="228"/>
    </location>
</feature>
<dbReference type="EMBL" id="VLTO01000005">
    <property type="protein sequence ID" value="KAA0177014.1"/>
    <property type="molecule type" value="Genomic_DNA"/>
</dbReference>
<evidence type="ECO:0000313" key="5">
    <source>
        <dbReference type="Proteomes" id="UP000322899"/>
    </source>
</evidence>
<evidence type="ECO:0000256" key="1">
    <source>
        <dbReference type="SAM" id="MobiDB-lite"/>
    </source>
</evidence>
<protein>
    <recommendedName>
        <fullName evidence="2">FAD dependent oxidoreductase domain-containing protein</fullName>
    </recommendedName>
</protein>
<evidence type="ECO:0000259" key="2">
    <source>
        <dbReference type="Pfam" id="PF01266"/>
    </source>
</evidence>
<dbReference type="AlphaFoldDB" id="A0A5A8CAM4"/>
<feature type="compositionally biased region" description="Low complexity" evidence="1">
    <location>
        <begin position="428"/>
        <end position="459"/>
    </location>
</feature>
<dbReference type="PANTHER" id="PTHR42720">
    <property type="entry name" value="GLYCEROL-3-PHOSPHATE DEHYDROGENASE"/>
    <property type="match status" value="1"/>
</dbReference>
<keyword evidence="6" id="KW-1185">Reference proteome</keyword>
<organism evidence="3 6">
    <name type="scientific">Cafeteria roenbergensis</name>
    <name type="common">Marine flagellate</name>
    <dbReference type="NCBI Taxonomy" id="33653"/>
    <lineage>
        <taxon>Eukaryota</taxon>
        <taxon>Sar</taxon>
        <taxon>Stramenopiles</taxon>
        <taxon>Bigyra</taxon>
        <taxon>Opalozoa</taxon>
        <taxon>Bicosoecida</taxon>
        <taxon>Cafeteriaceae</taxon>
        <taxon>Cafeteria</taxon>
    </lineage>
</organism>
<dbReference type="EMBL" id="VLTN01000041">
    <property type="protein sequence ID" value="KAA0149649.1"/>
    <property type="molecule type" value="Genomic_DNA"/>
</dbReference>
<feature type="compositionally biased region" description="Basic and acidic residues" evidence="1">
    <location>
        <begin position="323"/>
        <end position="340"/>
    </location>
</feature>
<evidence type="ECO:0000313" key="6">
    <source>
        <dbReference type="Proteomes" id="UP000323011"/>
    </source>
</evidence>
<sequence length="1091" mass="111535">MAGRSALLATSAQRIKSYDAAIIGCGVVGVSVARALSLTGLSTVILEAGDGPFSGASGNNSGIVCTGFDAPLRSLERRSLVAGRAELLSLGNRVLEPHAFDPRGSLVADFGETDSTHPLAAPAQEEAEAAYALQRIVDECRDVEDVHSRVLGRTEALLREPSLAANLRSAALVAGEVVFDPFMLYMALLRDAITAGAELRVGCRVVEAAAPVPVTRDQSDTEVACGGWGEVDRAAAVTRARSASRALAGIGVPWALEAGRLVEGRNLPEEEQAGGGASEGVFRSLEAGDYWLLQLRQRQVGKSAPLRGAGGGAATRGSAKARTQPEGEPRPDEAAERRVTGDEADAAAEEAASVRAGMVFNCTGNGADMVDVLMRAALGEHYGGIAPASALVSGRDRPASAVTDGTWRVRPRRGQYAVLGPLPPPGTPATGPVVAADAAPASGSAGSASSASGATHGPAHPGGSAGMGLTVAAASAAVPRSPLQPLPSDATKGVYLFAPAMPPGANAALVVGPTAQDVPADDPVAQWSESLEGASERPAPALDRGVHERWSASLSPTEEALLSTLAEHRLRNFEVAREAPKGVKGAATVPAGGNIGSNVWGVVGRYGGLRPAVEGRRDYRVRHEGCGWWTVAGIRSTGASASLGLGRMVASAALAEAICAGAGAAAVADLAAHSSGAKHGSAADYFAGRERLGASATAAGGAPGGPVRGAAERGPTGQGARRCSEAAARVEAQGVWWVGGDSAGPEHARPDAAPAFTEEPSAGGSGWADGLSEQSLEYDHEARRAAANLRASQTEPPSAWREYGRAALASVFWGHREETTAVAAAAARLRADAASFAAPATTQGLSATGLPRPAPTALATWDTDDSDCDTSSLADLQEAPDAEPLQPSDAQRREVRAKLPEASELDTAALLAGGAFDFGNPKAAEALAVEASLLGEEHVLSGVSSALAAVAEAIESASLDAADMALDECYGSGGMAASAMPTAMSAGFEIPGDLDAGRAFQDRRLRSSPLVEEFCLSLMQEIRRHGLDAEQVLRLPAHEWPVTGSVTVAGQTIPVMHALTRIVWAVRGGLLRAVPLGSDWETAYGEHPARR</sequence>
<feature type="region of interest" description="Disordered" evidence="1">
    <location>
        <begin position="862"/>
        <end position="893"/>
    </location>
</feature>
<dbReference type="InterPro" id="IPR006076">
    <property type="entry name" value="FAD-dep_OxRdtase"/>
</dbReference>
<dbReference type="PANTHER" id="PTHR42720:SF1">
    <property type="entry name" value="GLYCEROL 3-PHOSPHATE OXIDASE"/>
    <property type="match status" value="1"/>
</dbReference>
<evidence type="ECO:0000313" key="4">
    <source>
        <dbReference type="EMBL" id="KAA0177014.1"/>
    </source>
</evidence>
<accession>A0A5A8CAM4</accession>
<dbReference type="Pfam" id="PF01266">
    <property type="entry name" value="DAO"/>
    <property type="match status" value="1"/>
</dbReference>
<gene>
    <name evidence="4" type="ORF">FNF27_01344</name>
    <name evidence="3" type="ORF">FNF29_05860</name>
</gene>